<dbReference type="InterPro" id="IPR029034">
    <property type="entry name" value="Cystine-knot_cytokine"/>
</dbReference>
<dbReference type="AlphaFoldDB" id="A0A8R1HGN5"/>
<proteinExistence type="predicted"/>
<dbReference type="PANTHER" id="PTHR33995:SF13">
    <property type="entry name" value="CTCK DOMAIN-CONTAINING PROTEIN"/>
    <property type="match status" value="1"/>
</dbReference>
<protein>
    <recommendedName>
        <fullName evidence="4">Nuclear receptor domain-containing protein</fullName>
    </recommendedName>
</protein>
<reference evidence="3" key="1">
    <citation type="submission" date="2010-08" db="EMBL/GenBank/DDBJ databases">
        <authorList>
            <consortium name="Caenorhabditis japonica Sequencing Consortium"/>
            <person name="Wilson R.K."/>
        </authorList>
    </citation>
    <scope>NUCLEOTIDE SEQUENCE [LARGE SCALE GENOMIC DNA]</scope>
    <source>
        <strain evidence="3">DF5081</strain>
    </source>
</reference>
<feature type="signal peptide" evidence="1">
    <location>
        <begin position="1"/>
        <end position="17"/>
    </location>
</feature>
<dbReference type="EnsemblMetazoa" id="CJA00956.1">
    <property type="protein sequence ID" value="CJA00956.1"/>
    <property type="gene ID" value="WBGene00120160"/>
</dbReference>
<keyword evidence="1" id="KW-0732">Signal</keyword>
<sequence>MIILPWVFNWFLWMVSGQPESGYGYQTGHISMNDSEVTILINSTFEIIEDFDSDNFTTIVTTTPTTSTTSKTPKIAPKSTIRMKKLRPQCQKYTEAEKYKILEGVGGRNQLFMADSVDEAAHNFVDAFSADSPPFPISLEDSAGSGPSTPECDSRCQMIKSALNREIAARRADQNSTHRSFFRIRASVFSDAPPIVPKSCSLGNFIPVGVCTDLGEPVDGGNLESLCSECHGLYMLGSNCFPKIFNAIKCNSQETGCIFDTFTDMEKNFVEEWDKLSTSVPRWNLTHDVFVLSLPPKKAAFNNLLALYF</sequence>
<evidence type="ECO:0000313" key="3">
    <source>
        <dbReference type="Proteomes" id="UP000005237"/>
    </source>
</evidence>
<dbReference type="Proteomes" id="UP000005237">
    <property type="component" value="Unassembled WGS sequence"/>
</dbReference>
<dbReference type="SUPFAM" id="SSF57501">
    <property type="entry name" value="Cystine-knot cytokines"/>
    <property type="match status" value="1"/>
</dbReference>
<evidence type="ECO:0008006" key="4">
    <source>
        <dbReference type="Google" id="ProtNLM"/>
    </source>
</evidence>
<evidence type="ECO:0000313" key="2">
    <source>
        <dbReference type="EnsemblMetazoa" id="CJA00956.1"/>
    </source>
</evidence>
<feature type="chain" id="PRO_5035849842" description="Nuclear receptor domain-containing protein" evidence="1">
    <location>
        <begin position="18"/>
        <end position="309"/>
    </location>
</feature>
<accession>A0A8R1HGN5</accession>
<organism evidence="2 3">
    <name type="scientific">Caenorhabditis japonica</name>
    <dbReference type="NCBI Taxonomy" id="281687"/>
    <lineage>
        <taxon>Eukaryota</taxon>
        <taxon>Metazoa</taxon>
        <taxon>Ecdysozoa</taxon>
        <taxon>Nematoda</taxon>
        <taxon>Chromadorea</taxon>
        <taxon>Rhabditida</taxon>
        <taxon>Rhabditina</taxon>
        <taxon>Rhabditomorpha</taxon>
        <taxon>Rhabditoidea</taxon>
        <taxon>Rhabditidae</taxon>
        <taxon>Peloderinae</taxon>
        <taxon>Caenorhabditis</taxon>
    </lineage>
</organism>
<reference evidence="2" key="2">
    <citation type="submission" date="2022-06" db="UniProtKB">
        <authorList>
            <consortium name="EnsemblMetazoa"/>
        </authorList>
    </citation>
    <scope>IDENTIFICATION</scope>
    <source>
        <strain evidence="2">DF5081</strain>
    </source>
</reference>
<keyword evidence="3" id="KW-1185">Reference proteome</keyword>
<name>A0A8R1HGN5_CAEJA</name>
<evidence type="ECO:0000256" key="1">
    <source>
        <dbReference type="SAM" id="SignalP"/>
    </source>
</evidence>
<dbReference type="PANTHER" id="PTHR33995">
    <property type="entry name" value="PROTEIN CBG18546"/>
    <property type="match status" value="1"/>
</dbReference>